<evidence type="ECO:0000256" key="4">
    <source>
        <dbReference type="RuleBase" id="RU362032"/>
    </source>
</evidence>
<dbReference type="Pfam" id="PF01361">
    <property type="entry name" value="Tautomerase"/>
    <property type="match status" value="1"/>
</dbReference>
<keyword evidence="2 4" id="KW-0413">Isomerase</keyword>
<reference evidence="7" key="2">
    <citation type="submission" date="2019-01" db="EMBL/GenBank/DDBJ databases">
        <title>Genome sequence of Desulfonema ishimotonii strain Tokyo 01.</title>
        <authorList>
            <person name="Fukui M."/>
        </authorList>
    </citation>
    <scope>NUCLEOTIDE SEQUENCE [LARGE SCALE GENOMIC DNA]</scope>
    <source>
        <strain evidence="7">Tokyo 01</strain>
    </source>
</reference>
<protein>
    <recommendedName>
        <fullName evidence="4">Tautomerase</fullName>
        <ecNumber evidence="4">5.3.2.-</ecNumber>
    </recommendedName>
</protein>
<reference evidence="7" key="1">
    <citation type="submission" date="2017-11" db="EMBL/GenBank/DDBJ databases">
        <authorList>
            <person name="Watanabe M."/>
            <person name="Kojima H."/>
        </authorList>
    </citation>
    <scope>NUCLEOTIDE SEQUENCE [LARGE SCALE GENOMIC DNA]</scope>
    <source>
        <strain evidence="7">Tokyo 01</strain>
    </source>
</reference>
<proteinExistence type="inferred from homology"/>
<dbReference type="PANTHER" id="PTHR35530">
    <property type="entry name" value="TAUTOMERASE-RELATED"/>
    <property type="match status" value="1"/>
</dbReference>
<sequence>MPIVSVKMAKGRSLEQKRKLTKAITDSLVSVLDVRPEWVSVLIEEYERDNWSTGGELHIDKFGPGCGKQAK</sequence>
<dbReference type="InterPro" id="IPR014347">
    <property type="entry name" value="Tautomerase/MIF_sf"/>
</dbReference>
<dbReference type="Gene3D" id="3.30.429.10">
    <property type="entry name" value="Macrophage Migration Inhibitory Factor"/>
    <property type="match status" value="1"/>
</dbReference>
<dbReference type="AlphaFoldDB" id="A0A401FR93"/>
<feature type="active site" description="Proton acceptor; via imino nitrogen" evidence="3">
    <location>
        <position position="2"/>
    </location>
</feature>
<evidence type="ECO:0000313" key="6">
    <source>
        <dbReference type="EMBL" id="GBC59480.1"/>
    </source>
</evidence>
<dbReference type="OrthoDB" id="9799841at2"/>
<dbReference type="InterPro" id="IPR018191">
    <property type="entry name" value="4-OT"/>
</dbReference>
<evidence type="ECO:0000256" key="3">
    <source>
        <dbReference type="PIRSR" id="PIRSR618191-1"/>
    </source>
</evidence>
<evidence type="ECO:0000313" key="7">
    <source>
        <dbReference type="Proteomes" id="UP000288096"/>
    </source>
</evidence>
<gene>
    <name evidence="6" type="ORF">DENIS_0419</name>
</gene>
<dbReference type="PANTHER" id="PTHR35530:SF1">
    <property type="entry name" value="2-HYDROXYMUCONATE TAUTOMERASE"/>
    <property type="match status" value="1"/>
</dbReference>
<dbReference type="InterPro" id="IPR004370">
    <property type="entry name" value="4-OT-like_dom"/>
</dbReference>
<comment type="similarity">
    <text evidence="1 4">Belongs to the 4-oxalocrotonate tautomerase family.</text>
</comment>
<accession>A0A401FR93</accession>
<dbReference type="GO" id="GO:0016853">
    <property type="term" value="F:isomerase activity"/>
    <property type="evidence" value="ECO:0007669"/>
    <property type="project" value="UniProtKB-UniRule"/>
</dbReference>
<name>A0A401FR93_9BACT</name>
<comment type="caution">
    <text evidence="6">The sequence shown here is derived from an EMBL/GenBank/DDBJ whole genome shotgun (WGS) entry which is preliminary data.</text>
</comment>
<keyword evidence="7" id="KW-1185">Reference proteome</keyword>
<evidence type="ECO:0000259" key="5">
    <source>
        <dbReference type="Pfam" id="PF01361"/>
    </source>
</evidence>
<dbReference type="RefSeq" id="WP_124326992.1">
    <property type="nucleotide sequence ID" value="NZ_BEXT01000001.1"/>
</dbReference>
<dbReference type="EC" id="5.3.2.-" evidence="4"/>
<evidence type="ECO:0000256" key="2">
    <source>
        <dbReference type="ARBA" id="ARBA00023235"/>
    </source>
</evidence>
<dbReference type="EMBL" id="BEXT01000001">
    <property type="protein sequence ID" value="GBC59480.1"/>
    <property type="molecule type" value="Genomic_DNA"/>
</dbReference>
<evidence type="ECO:0000256" key="1">
    <source>
        <dbReference type="ARBA" id="ARBA00006723"/>
    </source>
</evidence>
<feature type="domain" description="4-oxalocrotonate tautomerase-like" evidence="5">
    <location>
        <begin position="2"/>
        <end position="57"/>
    </location>
</feature>
<dbReference type="SUPFAM" id="SSF55331">
    <property type="entry name" value="Tautomerase/MIF"/>
    <property type="match status" value="1"/>
</dbReference>
<dbReference type="Proteomes" id="UP000288096">
    <property type="component" value="Unassembled WGS sequence"/>
</dbReference>
<dbReference type="NCBIfam" id="TIGR00013">
    <property type="entry name" value="taut"/>
    <property type="match status" value="1"/>
</dbReference>
<organism evidence="6 7">
    <name type="scientific">Desulfonema ishimotonii</name>
    <dbReference type="NCBI Taxonomy" id="45657"/>
    <lineage>
        <taxon>Bacteria</taxon>
        <taxon>Pseudomonadati</taxon>
        <taxon>Thermodesulfobacteriota</taxon>
        <taxon>Desulfobacteria</taxon>
        <taxon>Desulfobacterales</taxon>
        <taxon>Desulfococcaceae</taxon>
        <taxon>Desulfonema</taxon>
    </lineage>
</organism>